<dbReference type="SUPFAM" id="SSF52540">
    <property type="entry name" value="P-loop containing nucleoside triphosphate hydrolases"/>
    <property type="match status" value="1"/>
</dbReference>
<proteinExistence type="predicted"/>
<keyword evidence="1" id="KW-0175">Coiled coil</keyword>
<dbReference type="Proteomes" id="UP000295293">
    <property type="component" value="Unassembled WGS sequence"/>
</dbReference>
<dbReference type="Gene3D" id="3.40.50.2000">
    <property type="entry name" value="Glycogen Phosphorylase B"/>
    <property type="match status" value="1"/>
</dbReference>
<dbReference type="InterPro" id="IPR027417">
    <property type="entry name" value="P-loop_NTPase"/>
</dbReference>
<evidence type="ECO:0000259" key="2">
    <source>
        <dbReference type="Pfam" id="PF00534"/>
    </source>
</evidence>
<gene>
    <name evidence="3" type="ORF">DFR29_109121</name>
</gene>
<keyword evidence="4" id="KW-1185">Reference proteome</keyword>
<evidence type="ECO:0000313" key="4">
    <source>
        <dbReference type="Proteomes" id="UP000295293"/>
    </source>
</evidence>
<dbReference type="EMBL" id="SNZH01000009">
    <property type="protein sequence ID" value="TDR42065.1"/>
    <property type="molecule type" value="Genomic_DNA"/>
</dbReference>
<name>A0A4R6YUC0_9GAMM</name>
<accession>A0A4R6YUC0</accession>
<dbReference type="SUPFAM" id="SSF53756">
    <property type="entry name" value="UDP-Glycosyltransferase/glycogen phosphorylase"/>
    <property type="match status" value="1"/>
</dbReference>
<dbReference type="SUPFAM" id="SSF53448">
    <property type="entry name" value="Nucleotide-diphospho-sugar transferases"/>
    <property type="match status" value="1"/>
</dbReference>
<dbReference type="PANTHER" id="PTHR46656">
    <property type="entry name" value="PUTATIVE-RELATED"/>
    <property type="match status" value="1"/>
</dbReference>
<evidence type="ECO:0000256" key="1">
    <source>
        <dbReference type="SAM" id="Coils"/>
    </source>
</evidence>
<dbReference type="InterPro" id="IPR001296">
    <property type="entry name" value="Glyco_trans_1"/>
</dbReference>
<feature type="coiled-coil region" evidence="1">
    <location>
        <begin position="333"/>
        <end position="507"/>
    </location>
</feature>
<evidence type="ECO:0000313" key="3">
    <source>
        <dbReference type="EMBL" id="TDR42065.1"/>
    </source>
</evidence>
<dbReference type="PANTHER" id="PTHR46656:SF3">
    <property type="entry name" value="PUTATIVE-RELATED"/>
    <property type="match status" value="1"/>
</dbReference>
<comment type="caution">
    <text evidence="3">The sequence shown here is derived from an EMBL/GenBank/DDBJ whole genome shotgun (WGS) entry which is preliminary data.</text>
</comment>
<protein>
    <recommendedName>
        <fullName evidence="2">Glycosyl transferase family 1 domain-containing protein</fullName>
    </recommendedName>
</protein>
<organism evidence="3 4">
    <name type="scientific">Tahibacter aquaticus</name>
    <dbReference type="NCBI Taxonomy" id="520092"/>
    <lineage>
        <taxon>Bacteria</taxon>
        <taxon>Pseudomonadati</taxon>
        <taxon>Pseudomonadota</taxon>
        <taxon>Gammaproteobacteria</taxon>
        <taxon>Lysobacterales</taxon>
        <taxon>Rhodanobacteraceae</taxon>
        <taxon>Tahibacter</taxon>
    </lineage>
</organism>
<dbReference type="InterPro" id="IPR029044">
    <property type="entry name" value="Nucleotide-diphossugar_trans"/>
</dbReference>
<dbReference type="CDD" id="cd01635">
    <property type="entry name" value="Glycosyltransferase_GTB-type"/>
    <property type="match status" value="1"/>
</dbReference>
<feature type="domain" description="Glycosyl transferase family 1" evidence="2">
    <location>
        <begin position="1284"/>
        <end position="1451"/>
    </location>
</feature>
<dbReference type="Pfam" id="PF00534">
    <property type="entry name" value="Glycos_transf_1"/>
    <property type="match status" value="1"/>
</dbReference>
<dbReference type="GO" id="GO:0016757">
    <property type="term" value="F:glycosyltransferase activity"/>
    <property type="evidence" value="ECO:0007669"/>
    <property type="project" value="InterPro"/>
</dbReference>
<dbReference type="Gene3D" id="3.40.50.300">
    <property type="entry name" value="P-loop containing nucleotide triphosphate hydrolases"/>
    <property type="match status" value="1"/>
</dbReference>
<reference evidence="3 4" key="1">
    <citation type="submission" date="2019-03" db="EMBL/GenBank/DDBJ databases">
        <title>Genomic Encyclopedia of Type Strains, Phase IV (KMG-IV): sequencing the most valuable type-strain genomes for metagenomic binning, comparative biology and taxonomic classification.</title>
        <authorList>
            <person name="Goeker M."/>
        </authorList>
    </citation>
    <scope>NUCLEOTIDE SEQUENCE [LARGE SCALE GENOMIC DNA]</scope>
    <source>
        <strain evidence="3 4">DSM 21667</strain>
    </source>
</reference>
<sequence>MRGAERTAIIVAGMHRSGTSMTTRIVNLLGADLAHDLIPAAIGNERGHWESRAVQDLHNGMLAELGSDLYSPVNFPPGWFGSAAAQQWTGRLRDLVADEYPSSNVFVLKDPRIALFLPLWSEALRQSAIVPRFVLPFRHPDAVAASLEVRERRLSSGNVLPHAQGVAVWLRYVLAAEKFTRGQARTFVEFDQVLANWRGEFARMGRQLGIDWPNWQRVDTAIDDFLDAGAGGHGAGHPADTVASDALAGICQGIYAGLVQSVQSPQTAWPAFDAAAQAVAAAEGLLGPCLIARERVFGDLRQRADSAAQRHDSERADMHARFAVEIGLRDARVAEAGVHARQLQETVDTLQRERSNFAVEIGLRDARIAEAGVHARQLQETVDTLQRERSNFAVEIGLRDARIAEAGVHARQLQETVDTLQRESSNFAVEIGLRDARIAEAGVHARQMQETLETLQQERSSFAIEIDLRDTRIAEAGVHARRMEQTIETLQQERGNALDYARSLEQDRDRVRASEETREHERAALHAQFAADIEQRDARIAQAAVHARRMQETVELLEREHGNASDYARSLAQDRDRAVEYAQSLKDSRDEALEYAQTLEQVRSEATQQKRSELLARQGLPVFFTIASRNYLAYATTLMQSVAAQYPDAPRYLILADRADGEDDGALAAAPFTTIAAEALDLPDFDAFAFRYTIMEFNTAIKPFAFAHLRRRHPGDGIVYLDPDILVVEPLTEVEAAFADGALAVLTPHLVEPVDDGRQPGEREILASGTYNCGFVAIGAHAEAGRLIAWWSDRLEFGAFSDIAAGLFTDQKWVDLVPGLFPDVHILRDKGYNLAYWNLSQRPVSRRGPHWYAGNQRLAFVHFSGVDLDRPAQFSKHQNRHTQATIGKLQPLYAEYLDRLAANGHVEHRRKPYAFGRFVDGEPICDPVRAVYRRYFDKGAAQPQADPFSMDRRLYDLPCDEQPMRADAPMTRLMYAVWKMRADLQQAFDIGQAAGRRGFIRWFARAAQQEMGIPERHLDPARRALAVCVVDDGQDSTLQQRHSAPGLASHAAAVCLDVVNWSYRFRPARRFYATIPETTRNRVRRRLERIAGRSAIAIPAASPHQPTGIKPTGINLVGYAHGEFGVAEVLRRYAHALHGGGVPFVVRNFDTGVASRQSDRSMQRFLSDECRYAVNLFCINADQMPIAREQLGDAVFAGRYNIACWFWELEKFPAEWHGAIDLVDEIWVSSPFVRDAIAACTAKPVHIVPVALGVNLPQRYSRSEFRLPEAVFLCLFSFDFNSFAVRKNAEGVIAAFRRAFADGRRDVRLVIKTTNGERRPDALRRLIDAAAGDDRIEVRDGFLDRRGMWALQACCDCYVSLHRSEGLGLGMAECMLLGKPVVATAYSGNLAFMDADNSCLVGYSLVAVEEGEYPAWQGQHWAEPDVDQAAAYLRRLADDPLYARQIGENAKASVSQRLSAAASLAAVTARLAEIPPLQPG</sequence>
<dbReference type="Gene3D" id="3.90.550.10">
    <property type="entry name" value="Spore Coat Polysaccharide Biosynthesis Protein SpsA, Chain A"/>
    <property type="match status" value="1"/>
</dbReference>